<evidence type="ECO:0000256" key="4">
    <source>
        <dbReference type="ARBA" id="ARBA00023136"/>
    </source>
</evidence>
<dbReference type="InterPro" id="IPR052185">
    <property type="entry name" value="IPC_Synthase-Related"/>
</dbReference>
<dbReference type="PANTHER" id="PTHR31310:SF7">
    <property type="entry name" value="PA-PHOSPHATASE RELATED-FAMILY PROTEIN DDB_G0268928"/>
    <property type="match status" value="1"/>
</dbReference>
<feature type="transmembrane region" description="Helical" evidence="6">
    <location>
        <begin position="335"/>
        <end position="358"/>
    </location>
</feature>
<feature type="compositionally biased region" description="Low complexity" evidence="5">
    <location>
        <begin position="65"/>
        <end position="78"/>
    </location>
</feature>
<feature type="domain" description="Inositolphosphotransferase Aur1/Ipt1" evidence="7">
    <location>
        <begin position="161"/>
        <end position="346"/>
    </location>
</feature>
<reference evidence="8" key="1">
    <citation type="submission" date="2012-08" db="EMBL/GenBank/DDBJ databases">
        <title>Genome analysis of Colletotrichum orbiculare and Colletotrichum fructicola.</title>
        <authorList>
            <person name="Gan P.H.P."/>
            <person name="Ikeda K."/>
            <person name="Irieda H."/>
            <person name="Narusaka M."/>
            <person name="O'Connell R.J."/>
            <person name="Narusaka Y."/>
            <person name="Takano Y."/>
            <person name="Kubo Y."/>
            <person name="Shirasu K."/>
        </authorList>
    </citation>
    <scope>NUCLEOTIDE SEQUENCE</scope>
    <source>
        <strain evidence="8">Nara gc5</strain>
    </source>
</reference>
<protein>
    <submittedName>
        <fullName evidence="8">Integral membrane protein</fullName>
    </submittedName>
</protein>
<evidence type="ECO:0000256" key="6">
    <source>
        <dbReference type="SAM" id="Phobius"/>
    </source>
</evidence>
<feature type="transmembrane region" description="Helical" evidence="6">
    <location>
        <begin position="116"/>
        <end position="136"/>
    </location>
</feature>
<dbReference type="PANTHER" id="PTHR31310">
    <property type="match status" value="1"/>
</dbReference>
<accession>L2G569</accession>
<sequence>MGIGAVAEPLVVITLLFGGTYFNRNTGNSNAYDNLGWRGSDFDDVEHKRSDERRSGNSTPDSEESLLSVGAWSSSSTLTPQEEPPRRMRRIKFFGYQRMVSSPNTRVFKDRLLSRVLRKFPFLVEAWYWALIYWVYQVGRAFTALTLNEGTVDVARKHALQLIHLEQRLHVFIEVPVQQYFLQLPTVMHWINRIYSFIHIPGTILFLVILYYVTTTRRRRAISTKLGGNENVSDPTYNGPDAGEAKSFGFVDTVHSADGESSVWTTNKFCNQYAAMPSLHFGYSLLIGLTVATLPLPSIRSRPWKRFAIVAAGMSYPALILTAIVATANHFVLDAVAGAIVCGIAWNCNGVLLNLLVIEDYFLRLLRIHKPVNWTDPEASMAEERFAAVEDAA</sequence>
<dbReference type="GO" id="GO:0016020">
    <property type="term" value="C:membrane"/>
    <property type="evidence" value="ECO:0007669"/>
    <property type="project" value="UniProtKB-SubCell"/>
</dbReference>
<keyword evidence="2 6" id="KW-0812">Transmembrane</keyword>
<evidence type="ECO:0000256" key="3">
    <source>
        <dbReference type="ARBA" id="ARBA00022989"/>
    </source>
</evidence>
<dbReference type="EMBL" id="KB020666">
    <property type="protein sequence ID" value="ELA33188.1"/>
    <property type="molecule type" value="Genomic_DNA"/>
</dbReference>
<feature type="transmembrane region" description="Helical" evidence="6">
    <location>
        <begin position="194"/>
        <end position="213"/>
    </location>
</feature>
<dbReference type="InterPro" id="IPR026841">
    <property type="entry name" value="Aur1/Ipt1"/>
</dbReference>
<keyword evidence="3 6" id="KW-1133">Transmembrane helix</keyword>
<organism evidence="8">
    <name type="scientific">Colletotrichum fructicola (strain Nara gc5)</name>
    <name type="common">Anthracnose fungus</name>
    <name type="synonym">Colletotrichum gloeosporioides (strain Nara gc5)</name>
    <dbReference type="NCBI Taxonomy" id="1213859"/>
    <lineage>
        <taxon>Eukaryota</taxon>
        <taxon>Fungi</taxon>
        <taxon>Dikarya</taxon>
        <taxon>Ascomycota</taxon>
        <taxon>Pezizomycotina</taxon>
        <taxon>Sordariomycetes</taxon>
        <taxon>Hypocreomycetidae</taxon>
        <taxon>Glomerellales</taxon>
        <taxon>Glomerellaceae</taxon>
        <taxon>Colletotrichum</taxon>
        <taxon>Colletotrichum gloeosporioides species complex</taxon>
    </lineage>
</organism>
<evidence type="ECO:0000313" key="8">
    <source>
        <dbReference type="EMBL" id="ELA33188.1"/>
    </source>
</evidence>
<evidence type="ECO:0000256" key="1">
    <source>
        <dbReference type="ARBA" id="ARBA00004141"/>
    </source>
</evidence>
<proteinExistence type="predicted"/>
<feature type="transmembrane region" description="Helical" evidence="6">
    <location>
        <begin position="307"/>
        <end position="329"/>
    </location>
</feature>
<evidence type="ECO:0000259" key="7">
    <source>
        <dbReference type="Pfam" id="PF14378"/>
    </source>
</evidence>
<dbReference type="HOGENOM" id="CLU_035756_0_0_1"/>
<evidence type="ECO:0000256" key="2">
    <source>
        <dbReference type="ARBA" id="ARBA00022692"/>
    </source>
</evidence>
<name>L2G569_COLFN</name>
<keyword evidence="4 6" id="KW-0472">Membrane</keyword>
<feature type="region of interest" description="Disordered" evidence="5">
    <location>
        <begin position="48"/>
        <end position="85"/>
    </location>
</feature>
<dbReference type="AlphaFoldDB" id="L2G569"/>
<comment type="subcellular location">
    <subcellularLocation>
        <location evidence="1">Membrane</location>
        <topology evidence="1">Multi-pass membrane protein</topology>
    </subcellularLocation>
</comment>
<dbReference type="CDD" id="cd03386">
    <property type="entry name" value="PAP2_Aur1_like"/>
    <property type="match status" value="1"/>
</dbReference>
<dbReference type="Pfam" id="PF14378">
    <property type="entry name" value="PAP2_3"/>
    <property type="match status" value="1"/>
</dbReference>
<gene>
    <name evidence="8" type="ORF">CGGC5_6931</name>
</gene>
<evidence type="ECO:0000256" key="5">
    <source>
        <dbReference type="SAM" id="MobiDB-lite"/>
    </source>
</evidence>